<evidence type="ECO:0000256" key="9">
    <source>
        <dbReference type="ARBA" id="ARBA00023065"/>
    </source>
</evidence>
<dbReference type="InterPro" id="IPR037066">
    <property type="entry name" value="Plug_dom_sf"/>
</dbReference>
<dbReference type="InterPro" id="IPR012910">
    <property type="entry name" value="Plug_dom"/>
</dbReference>
<feature type="signal peptide" evidence="17">
    <location>
        <begin position="1"/>
        <end position="32"/>
    </location>
</feature>
<keyword evidence="8" id="KW-0408">Iron</keyword>
<keyword evidence="12 19" id="KW-0675">Receptor</keyword>
<keyword evidence="20" id="KW-1185">Reference proteome</keyword>
<feature type="short sequence motif" description="TonB C-terminal box" evidence="15">
    <location>
        <begin position="789"/>
        <end position="806"/>
    </location>
</feature>
<name>A0ABU0YLQ8_9PROT</name>
<evidence type="ECO:0000256" key="8">
    <source>
        <dbReference type="ARBA" id="ARBA00023004"/>
    </source>
</evidence>
<comment type="caution">
    <text evidence="19">The sequence shown here is derived from an EMBL/GenBank/DDBJ whole genome shotgun (WGS) entry which is preliminary data.</text>
</comment>
<dbReference type="Gene3D" id="2.170.130.10">
    <property type="entry name" value="TonB-dependent receptor, plug domain"/>
    <property type="match status" value="1"/>
</dbReference>
<evidence type="ECO:0000256" key="2">
    <source>
        <dbReference type="ARBA" id="ARBA00009810"/>
    </source>
</evidence>
<accession>A0ABU0YLQ8</accession>
<dbReference type="EMBL" id="JAUYVI010000003">
    <property type="protein sequence ID" value="MDQ7248085.1"/>
    <property type="molecule type" value="Genomic_DNA"/>
</dbReference>
<dbReference type="InterPro" id="IPR000531">
    <property type="entry name" value="Beta-barrel_TonB"/>
</dbReference>
<dbReference type="CDD" id="cd01347">
    <property type="entry name" value="ligand_gated_channel"/>
    <property type="match status" value="1"/>
</dbReference>
<keyword evidence="7 17" id="KW-0732">Signal</keyword>
<evidence type="ECO:0000256" key="4">
    <source>
        <dbReference type="ARBA" id="ARBA00022452"/>
    </source>
</evidence>
<dbReference type="Gene3D" id="3.55.50.30">
    <property type="match status" value="1"/>
</dbReference>
<dbReference type="InterPro" id="IPR010917">
    <property type="entry name" value="TonB_rcpt_CS"/>
</dbReference>
<dbReference type="InterPro" id="IPR039426">
    <property type="entry name" value="TonB-dep_rcpt-like"/>
</dbReference>
<evidence type="ECO:0000256" key="11">
    <source>
        <dbReference type="ARBA" id="ARBA00023136"/>
    </source>
</evidence>
<evidence type="ECO:0000256" key="3">
    <source>
        <dbReference type="ARBA" id="ARBA00022448"/>
    </source>
</evidence>
<evidence type="ECO:0000259" key="18">
    <source>
        <dbReference type="SMART" id="SM00965"/>
    </source>
</evidence>
<evidence type="ECO:0000313" key="19">
    <source>
        <dbReference type="EMBL" id="MDQ7248085.1"/>
    </source>
</evidence>
<keyword evidence="4 14" id="KW-1134">Transmembrane beta strand</keyword>
<dbReference type="RefSeq" id="WP_379955532.1">
    <property type="nucleotide sequence ID" value="NZ_JAUYVI010000003.1"/>
</dbReference>
<feature type="domain" description="Secretin/TonB short N-terminal" evidence="18">
    <location>
        <begin position="71"/>
        <end position="122"/>
    </location>
</feature>
<sequence length="806" mass="86193">MDKARITRRNAPRAYRTAVLGGVACLLLIANAAPPAVAETIAPQLAQAVALEVPAQPLDQAIAAFEAQTGWKVAVDQALLAGKRSSAVRGNLAPEVALRQLLAGTGLDVTVTAPGRVALAQSVTPLPAIPVEGEGTDDRALIGNLPAPYAGGQVAKGAQAGILGNRDDMDTPFSVHAYTEEAIKNRQARSIADIVDYDSSVRVISSRGGYTDQYMIRGFTVFNDDLAFNGMYGVLPRQTLTPEAIERVEVFQGPSALLNGVSPGGTIGGTINLVPKRATDEPINEVALTYSSDLQFGTAVDFGRRFGPDRQFGVRFNGAVRAGDTAADQREQLIGLAALGADYQGERLRLSLDVGYQHQDYDRPQNFTYISPGIDMPKAPDAKTNNQDSWTYTDTRDIFGVLRGEYDLTDHLTVYGAFGGNSSDQFSASRGITVLNDEGEASGIAADIPYYRDTISAQAGLRATGSIFGITQAATVAANTVRFEEGFGFGFGALNNTNIYDPSYDPEPDFSNNTIGKSNETQLNSVALADVVGLWDDRVQFTLGGRLQQVKVTAFDFSTGAETSAYDEHALTPALGLVIRPIKSVSLYANYIEGLTPGDVAPATATNAGQAFKPYRTDQVEFGVKLDFEVLTASLAFFQINRPNAYLNGTNTFVDDGNQRNRGIELSLAGEPLKGVRLLGGVTLLDSKLSGTLDGDNDGNRGVGVPNAQANIGGEFDIPQVDGLTVTSRVIYTGTQYYDAANTQELQDWARWDFGLRYTLDAHGTPITFRADVENLLDSSYWSSAGGGYLSMGAPRTVRFSTAFRF</sequence>
<evidence type="ECO:0000256" key="13">
    <source>
        <dbReference type="ARBA" id="ARBA00023237"/>
    </source>
</evidence>
<evidence type="ECO:0000256" key="1">
    <source>
        <dbReference type="ARBA" id="ARBA00004571"/>
    </source>
</evidence>
<proteinExistence type="inferred from homology"/>
<evidence type="ECO:0000256" key="12">
    <source>
        <dbReference type="ARBA" id="ARBA00023170"/>
    </source>
</evidence>
<dbReference type="InterPro" id="IPR010105">
    <property type="entry name" value="TonB_sidphr_rcpt"/>
</dbReference>
<gene>
    <name evidence="19" type="ORF">Q8A70_10430</name>
</gene>
<evidence type="ECO:0000256" key="14">
    <source>
        <dbReference type="PROSITE-ProRule" id="PRU01360"/>
    </source>
</evidence>
<dbReference type="PROSITE" id="PS52016">
    <property type="entry name" value="TONB_DEPENDENT_REC_3"/>
    <property type="match status" value="1"/>
</dbReference>
<dbReference type="PROSITE" id="PS01156">
    <property type="entry name" value="TONB_DEPENDENT_REC_2"/>
    <property type="match status" value="1"/>
</dbReference>
<protein>
    <submittedName>
        <fullName evidence="19">TonB-dependent receptor</fullName>
    </submittedName>
</protein>
<dbReference type="PANTHER" id="PTHR32552">
    <property type="entry name" value="FERRICHROME IRON RECEPTOR-RELATED"/>
    <property type="match status" value="1"/>
</dbReference>
<keyword evidence="13 14" id="KW-0998">Cell outer membrane</keyword>
<dbReference type="Pfam" id="PF00593">
    <property type="entry name" value="TonB_dep_Rec_b-barrel"/>
    <property type="match status" value="1"/>
</dbReference>
<keyword evidence="10 16" id="KW-0798">TonB box</keyword>
<evidence type="ECO:0000256" key="15">
    <source>
        <dbReference type="PROSITE-ProRule" id="PRU10144"/>
    </source>
</evidence>
<evidence type="ECO:0000313" key="20">
    <source>
        <dbReference type="Proteomes" id="UP001230156"/>
    </source>
</evidence>
<keyword evidence="5" id="KW-0410">Iron transport</keyword>
<reference evidence="20" key="1">
    <citation type="submission" date="2023-08" db="EMBL/GenBank/DDBJ databases">
        <title>Rhodospirillaceae gen. nov., a novel taxon isolated from the Yangtze River Yuezi River estuary sludge.</title>
        <authorList>
            <person name="Ruan L."/>
        </authorList>
    </citation>
    <scope>NUCLEOTIDE SEQUENCE [LARGE SCALE GENOMIC DNA]</scope>
    <source>
        <strain evidence="20">R-7</strain>
    </source>
</reference>
<evidence type="ECO:0000256" key="7">
    <source>
        <dbReference type="ARBA" id="ARBA00022729"/>
    </source>
</evidence>
<dbReference type="InterPro" id="IPR011662">
    <property type="entry name" value="Secretin/TonB_short_N"/>
</dbReference>
<dbReference type="InterPro" id="IPR036942">
    <property type="entry name" value="Beta-barrel_TonB_sf"/>
</dbReference>
<evidence type="ECO:0000256" key="10">
    <source>
        <dbReference type="ARBA" id="ARBA00023077"/>
    </source>
</evidence>
<evidence type="ECO:0000256" key="17">
    <source>
        <dbReference type="SAM" id="SignalP"/>
    </source>
</evidence>
<organism evidence="19 20">
    <name type="scientific">Dongia sedimenti</name>
    <dbReference type="NCBI Taxonomy" id="3064282"/>
    <lineage>
        <taxon>Bacteria</taxon>
        <taxon>Pseudomonadati</taxon>
        <taxon>Pseudomonadota</taxon>
        <taxon>Alphaproteobacteria</taxon>
        <taxon>Rhodospirillales</taxon>
        <taxon>Dongiaceae</taxon>
        <taxon>Dongia</taxon>
    </lineage>
</organism>
<dbReference type="NCBIfam" id="TIGR01783">
    <property type="entry name" value="TonB-siderophor"/>
    <property type="match status" value="1"/>
</dbReference>
<evidence type="ECO:0000256" key="16">
    <source>
        <dbReference type="RuleBase" id="RU003357"/>
    </source>
</evidence>
<keyword evidence="11 14" id="KW-0472">Membrane</keyword>
<evidence type="ECO:0000256" key="6">
    <source>
        <dbReference type="ARBA" id="ARBA00022692"/>
    </source>
</evidence>
<keyword evidence="3 14" id="KW-0813">Transport</keyword>
<dbReference type="SMART" id="SM00965">
    <property type="entry name" value="STN"/>
    <property type="match status" value="1"/>
</dbReference>
<comment type="subcellular location">
    <subcellularLocation>
        <location evidence="1 14">Cell outer membrane</location>
        <topology evidence="1 14">Multi-pass membrane protein</topology>
    </subcellularLocation>
</comment>
<evidence type="ECO:0000256" key="5">
    <source>
        <dbReference type="ARBA" id="ARBA00022496"/>
    </source>
</evidence>
<dbReference type="Pfam" id="PF07660">
    <property type="entry name" value="STN"/>
    <property type="match status" value="1"/>
</dbReference>
<dbReference type="SUPFAM" id="SSF56935">
    <property type="entry name" value="Porins"/>
    <property type="match status" value="1"/>
</dbReference>
<comment type="similarity">
    <text evidence="2 14 16">Belongs to the TonB-dependent receptor family.</text>
</comment>
<dbReference type="PANTHER" id="PTHR32552:SF82">
    <property type="entry name" value="FCUA PROTEIN"/>
    <property type="match status" value="1"/>
</dbReference>
<dbReference type="Gene3D" id="2.40.170.20">
    <property type="entry name" value="TonB-dependent receptor, beta-barrel domain"/>
    <property type="match status" value="1"/>
</dbReference>
<dbReference type="Pfam" id="PF07715">
    <property type="entry name" value="Plug"/>
    <property type="match status" value="1"/>
</dbReference>
<keyword evidence="6 14" id="KW-0812">Transmembrane</keyword>
<dbReference type="Proteomes" id="UP001230156">
    <property type="component" value="Unassembled WGS sequence"/>
</dbReference>
<keyword evidence="9" id="KW-0406">Ion transport</keyword>
<feature type="chain" id="PRO_5046476759" evidence="17">
    <location>
        <begin position="33"/>
        <end position="806"/>
    </location>
</feature>